<dbReference type="Gene3D" id="1.10.1660.10">
    <property type="match status" value="1"/>
</dbReference>
<dbReference type="InterPro" id="IPR036724">
    <property type="entry name" value="Cobalamin-bd_sf"/>
</dbReference>
<feature type="region of interest" description="Disordered" evidence="2">
    <location>
        <begin position="92"/>
        <end position="130"/>
    </location>
</feature>
<keyword evidence="1" id="KW-0238">DNA-binding</keyword>
<dbReference type="InterPro" id="IPR000551">
    <property type="entry name" value="MerR-type_HTH_dom"/>
</dbReference>
<dbReference type="EMBL" id="CP110615">
    <property type="protein sequence ID" value="UZJ25380.1"/>
    <property type="molecule type" value="Genomic_DNA"/>
</dbReference>
<feature type="domain" description="HTH merR-type" evidence="3">
    <location>
        <begin position="24"/>
        <end position="93"/>
    </location>
</feature>
<dbReference type="InterPro" id="IPR009061">
    <property type="entry name" value="DNA-bd_dom_put_sf"/>
</dbReference>
<dbReference type="PANTHER" id="PTHR30204">
    <property type="entry name" value="REDOX-CYCLING DRUG-SENSING TRANSCRIPTIONAL ACTIVATOR SOXR"/>
    <property type="match status" value="1"/>
</dbReference>
<evidence type="ECO:0000259" key="3">
    <source>
        <dbReference type="PROSITE" id="PS50937"/>
    </source>
</evidence>
<dbReference type="SUPFAM" id="SSF46955">
    <property type="entry name" value="Putative DNA-binding domain"/>
    <property type="match status" value="1"/>
</dbReference>
<dbReference type="RefSeq" id="WP_265383485.1">
    <property type="nucleotide sequence ID" value="NZ_CP110615.1"/>
</dbReference>
<dbReference type="SUPFAM" id="SSF52242">
    <property type="entry name" value="Cobalamin (vitamin B12)-binding domain"/>
    <property type="match status" value="1"/>
</dbReference>
<dbReference type="Gene3D" id="3.40.50.280">
    <property type="entry name" value="Cobalamin-binding domain"/>
    <property type="match status" value="1"/>
</dbReference>
<evidence type="ECO:0000313" key="5">
    <source>
        <dbReference type="Proteomes" id="UP001164965"/>
    </source>
</evidence>
<gene>
    <name evidence="4" type="ORF">RHODO2019_02565</name>
</gene>
<organism evidence="4 5">
    <name type="scientific">Rhodococcus antarcticus</name>
    <dbReference type="NCBI Taxonomy" id="2987751"/>
    <lineage>
        <taxon>Bacteria</taxon>
        <taxon>Bacillati</taxon>
        <taxon>Actinomycetota</taxon>
        <taxon>Actinomycetes</taxon>
        <taxon>Mycobacteriales</taxon>
        <taxon>Nocardiaceae</taxon>
        <taxon>Rhodococcus</taxon>
    </lineage>
</organism>
<proteinExistence type="predicted"/>
<feature type="compositionally biased region" description="Low complexity" evidence="2">
    <location>
        <begin position="94"/>
        <end position="107"/>
    </location>
</feature>
<accession>A0ABY6P161</accession>
<reference evidence="4" key="1">
    <citation type="submission" date="2022-10" db="EMBL/GenBank/DDBJ databases">
        <title>Rhodococcus sp.75.</title>
        <authorList>
            <person name="Sun M."/>
        </authorList>
    </citation>
    <scope>NUCLEOTIDE SEQUENCE</scope>
    <source>
        <strain evidence="4">75</strain>
    </source>
</reference>
<dbReference type="InterPro" id="IPR047057">
    <property type="entry name" value="MerR_fam"/>
</dbReference>
<keyword evidence="5" id="KW-1185">Reference proteome</keyword>
<dbReference type="Proteomes" id="UP001164965">
    <property type="component" value="Chromosome"/>
</dbReference>
<dbReference type="Pfam" id="PF02607">
    <property type="entry name" value="B12-binding_2"/>
    <property type="match status" value="1"/>
</dbReference>
<dbReference type="Pfam" id="PF13411">
    <property type="entry name" value="MerR_1"/>
    <property type="match status" value="1"/>
</dbReference>
<evidence type="ECO:0000256" key="2">
    <source>
        <dbReference type="SAM" id="MobiDB-lite"/>
    </source>
</evidence>
<dbReference type="SMART" id="SM00422">
    <property type="entry name" value="HTH_MERR"/>
    <property type="match status" value="1"/>
</dbReference>
<name>A0ABY6P161_9NOCA</name>
<evidence type="ECO:0000313" key="4">
    <source>
        <dbReference type="EMBL" id="UZJ25380.1"/>
    </source>
</evidence>
<evidence type="ECO:0000256" key="1">
    <source>
        <dbReference type="ARBA" id="ARBA00023125"/>
    </source>
</evidence>
<dbReference type="InterPro" id="IPR036594">
    <property type="entry name" value="Meth_synthase_dom"/>
</dbReference>
<feature type="region of interest" description="Disordered" evidence="2">
    <location>
        <begin position="1"/>
        <end position="21"/>
    </location>
</feature>
<sequence length="342" mass="35202">MSAVPPAVDDDGAVLPPGEPTGLRLTVSAVARRMGVAPATLRTWDRRYGLGPGEHSSGTHRRYAPEDVARLEVMQRALVEGATPAEAARLAVSGPRPAAAPTRGPATQLASVRRPTAPSVEHEDTAPGVGAGAALRMPGAGRQARGLGRAALALDGDVTVRLLQTSVHDIGVIRTWDEVARPVLRAVADRWSRTGLGIEVEHMLSEAVTSVMARVAFQNHAPASVRPVLLGSMPGEHHSLPLRVLAATLAERGVGASLLGADLPGTALAAAITRTAPSAVFLWSQAPESADAALVGGLPRTRPRTRCYVGGPGWDTSVLPRAVVPLGSLGEAGNVLTAAAGL</sequence>
<protein>
    <submittedName>
        <fullName evidence="4">Cobalamin B12-binding domain-containing protein</fullName>
    </submittedName>
</protein>
<dbReference type="Gene3D" id="1.10.1240.10">
    <property type="entry name" value="Methionine synthase domain"/>
    <property type="match status" value="1"/>
</dbReference>
<dbReference type="PANTHER" id="PTHR30204:SF97">
    <property type="entry name" value="MERR FAMILY REGULATORY PROTEIN"/>
    <property type="match status" value="1"/>
</dbReference>
<dbReference type="PROSITE" id="PS50937">
    <property type="entry name" value="HTH_MERR_2"/>
    <property type="match status" value="1"/>
</dbReference>
<dbReference type="InterPro" id="IPR003759">
    <property type="entry name" value="Cbl-bd_cap"/>
</dbReference>